<sequence>MLSRAACRLRTGVPHLQKTFSLQYHVKVPTIALECRPVRINTLPDRLFVRGLTTQGGDTDTSRDKEAKKNTILTEYVSGRTRIFTSMPTGLGSGRGSKQCISSPLTSPLSWQWLQPQSSQMGPKHSKWSRRRQRILSLGALSSLQQSMREMFLPVGYPESVHECYAKFHAWLFLETYVGSAIGVLCSQAMLASLGLGEAEAVGGAVAIQWVLKDGIGEVGKLFFIKRFASSFDSHPKTWKMVCEWFSSVGSALQLCTSIASPKLFLPLAATGNMFELIHYSIWAASHMTFTRNFALSGNVGDIVAKDDSQMSTAHLLGMLSGVGLISVSHDPAFLFTVFGILSPLNIYFTYKLLNTAQFEILNQAKLTLLSRSYIDTAKVVDVDDLKDREFLFGEWIKWNKPGGPIRVNIKLGAGADKAFAGAGEVERVVDTMRDENYLLNYHNNCMWVMFHDDAESNDVIKSVLHSLRFHDLLKQQGVKKETDWEQYDKAMRDSLEFTREKFPGFVASLDSKDWQSDSVYWNDSGVRVSWDRPEKNETF</sequence>
<feature type="domain" description="Protein root UVB sensitive/RUS" evidence="6">
    <location>
        <begin position="142"/>
        <end position="377"/>
    </location>
</feature>
<dbReference type="Proteomes" id="UP000612746">
    <property type="component" value="Unassembled WGS sequence"/>
</dbReference>
<evidence type="ECO:0000313" key="8">
    <source>
        <dbReference type="EMBL" id="KAG2188612.1"/>
    </source>
</evidence>
<keyword evidence="3" id="KW-0812">Transmembrane</keyword>
<dbReference type="OrthoDB" id="19606at2759"/>
<proteinExistence type="inferred from homology"/>
<name>A0A8H7Q9R4_9FUNG</name>
<reference evidence="8" key="1">
    <citation type="submission" date="2020-12" db="EMBL/GenBank/DDBJ databases">
        <title>Metabolic potential, ecology and presence of endohyphal bacteria is reflected in genomic diversity of Mucoromycotina.</title>
        <authorList>
            <person name="Muszewska A."/>
            <person name="Okrasinska A."/>
            <person name="Steczkiewicz K."/>
            <person name="Drgas O."/>
            <person name="Orlowska M."/>
            <person name="Perlinska-Lenart U."/>
            <person name="Aleksandrzak-Piekarczyk T."/>
            <person name="Szatraj K."/>
            <person name="Zielenkiewicz U."/>
            <person name="Pilsyk S."/>
            <person name="Malc E."/>
            <person name="Mieczkowski P."/>
            <person name="Kruszewska J.S."/>
            <person name="Biernat P."/>
            <person name="Pawlowska J."/>
        </authorList>
    </citation>
    <scope>NUCLEOTIDE SEQUENCE</scope>
    <source>
        <strain evidence="8">WA0000051536</strain>
    </source>
</reference>
<dbReference type="EMBL" id="JAEPRA010000002">
    <property type="protein sequence ID" value="KAG2188612.1"/>
    <property type="molecule type" value="Genomic_DNA"/>
</dbReference>
<comment type="caution">
    <text evidence="8">The sequence shown here is derived from an EMBL/GenBank/DDBJ whole genome shotgun (WGS) entry which is preliminary data.</text>
</comment>
<feature type="domain" description="Root UVB sensitive protein C-terminal" evidence="7">
    <location>
        <begin position="407"/>
        <end position="531"/>
    </location>
</feature>
<accession>A0A8H7Q9R4</accession>
<dbReference type="PANTHER" id="PTHR12770">
    <property type="entry name" value="RUS1 FAMILY PROTEIN C16ORF58"/>
    <property type="match status" value="1"/>
</dbReference>
<keyword evidence="5" id="KW-0472">Membrane</keyword>
<evidence type="ECO:0000256" key="1">
    <source>
        <dbReference type="ARBA" id="ARBA00004370"/>
    </source>
</evidence>
<dbReference type="InterPro" id="IPR006968">
    <property type="entry name" value="RUS_fam"/>
</dbReference>
<comment type="similarity">
    <text evidence="2">Belongs to the RUS1 family.</text>
</comment>
<evidence type="ECO:0000259" key="7">
    <source>
        <dbReference type="Pfam" id="PF24160"/>
    </source>
</evidence>
<evidence type="ECO:0000256" key="2">
    <source>
        <dbReference type="ARBA" id="ARBA00007558"/>
    </source>
</evidence>
<comment type="subcellular location">
    <subcellularLocation>
        <location evidence="1">Membrane</location>
    </subcellularLocation>
</comment>
<evidence type="ECO:0000313" key="9">
    <source>
        <dbReference type="Proteomes" id="UP000612746"/>
    </source>
</evidence>
<evidence type="ECO:0000259" key="6">
    <source>
        <dbReference type="Pfam" id="PF04884"/>
    </source>
</evidence>
<dbReference type="InterPro" id="IPR055412">
    <property type="entry name" value="UVB_sens_C"/>
</dbReference>
<keyword evidence="9" id="KW-1185">Reference proteome</keyword>
<keyword evidence="4" id="KW-1133">Transmembrane helix</keyword>
<evidence type="ECO:0000256" key="4">
    <source>
        <dbReference type="ARBA" id="ARBA00022989"/>
    </source>
</evidence>
<dbReference type="AlphaFoldDB" id="A0A8H7Q9R4"/>
<evidence type="ECO:0000256" key="3">
    <source>
        <dbReference type="ARBA" id="ARBA00022692"/>
    </source>
</evidence>
<dbReference type="InterPro" id="IPR054549">
    <property type="entry name" value="UVB_sens_RUS_dom"/>
</dbReference>
<dbReference type="PANTHER" id="PTHR12770:SF31">
    <property type="entry name" value="RUS FAMILY MEMBER 1"/>
    <property type="match status" value="1"/>
</dbReference>
<dbReference type="Pfam" id="PF24160">
    <property type="entry name" value="UVB_sens_C"/>
    <property type="match status" value="1"/>
</dbReference>
<organism evidence="8 9">
    <name type="scientific">Umbelopsis vinacea</name>
    <dbReference type="NCBI Taxonomy" id="44442"/>
    <lineage>
        <taxon>Eukaryota</taxon>
        <taxon>Fungi</taxon>
        <taxon>Fungi incertae sedis</taxon>
        <taxon>Mucoromycota</taxon>
        <taxon>Mucoromycotina</taxon>
        <taxon>Umbelopsidomycetes</taxon>
        <taxon>Umbelopsidales</taxon>
        <taxon>Umbelopsidaceae</taxon>
        <taxon>Umbelopsis</taxon>
    </lineage>
</organism>
<protein>
    <submittedName>
        <fullName evidence="8">Uncharacterized protein</fullName>
    </submittedName>
</protein>
<gene>
    <name evidence="8" type="ORF">INT44_001367</name>
</gene>
<dbReference type="Pfam" id="PF04884">
    <property type="entry name" value="UVB_sens_prot"/>
    <property type="match status" value="1"/>
</dbReference>
<evidence type="ECO:0000256" key="5">
    <source>
        <dbReference type="ARBA" id="ARBA00023136"/>
    </source>
</evidence>
<dbReference type="GO" id="GO:0016020">
    <property type="term" value="C:membrane"/>
    <property type="evidence" value="ECO:0007669"/>
    <property type="project" value="UniProtKB-SubCell"/>
</dbReference>